<sequence>MWGKDNFKAWMRNEFEMINQISSCKHIVRLYDAYESVNNMVLVTELYPFTSPTNTIFIYTIPPARKSLPRVRKPNLHSDRGQDLNPCAWRTLGPHCTMAAPNFTPLRPELIDNKTLTTTTTTTTITTRAAHILIN</sequence>
<dbReference type="EMBL" id="VSRR010102128">
    <property type="protein sequence ID" value="MPC95407.1"/>
    <property type="molecule type" value="Genomic_DNA"/>
</dbReference>
<dbReference type="InterPro" id="IPR011009">
    <property type="entry name" value="Kinase-like_dom_sf"/>
</dbReference>
<gene>
    <name evidence="1" type="ORF">E2C01_090617</name>
</gene>
<accession>A0A5B7JQK7</accession>
<dbReference type="Gene3D" id="3.30.200.20">
    <property type="entry name" value="Phosphorylase Kinase, domain 1"/>
    <property type="match status" value="1"/>
</dbReference>
<evidence type="ECO:0000313" key="1">
    <source>
        <dbReference type="EMBL" id="MPC95407.1"/>
    </source>
</evidence>
<keyword evidence="2" id="KW-1185">Reference proteome</keyword>
<dbReference type="SUPFAM" id="SSF56112">
    <property type="entry name" value="Protein kinase-like (PK-like)"/>
    <property type="match status" value="1"/>
</dbReference>
<organism evidence="1 2">
    <name type="scientific">Portunus trituberculatus</name>
    <name type="common">Swimming crab</name>
    <name type="synonym">Neptunus trituberculatus</name>
    <dbReference type="NCBI Taxonomy" id="210409"/>
    <lineage>
        <taxon>Eukaryota</taxon>
        <taxon>Metazoa</taxon>
        <taxon>Ecdysozoa</taxon>
        <taxon>Arthropoda</taxon>
        <taxon>Crustacea</taxon>
        <taxon>Multicrustacea</taxon>
        <taxon>Malacostraca</taxon>
        <taxon>Eumalacostraca</taxon>
        <taxon>Eucarida</taxon>
        <taxon>Decapoda</taxon>
        <taxon>Pleocyemata</taxon>
        <taxon>Brachyura</taxon>
        <taxon>Eubrachyura</taxon>
        <taxon>Portunoidea</taxon>
        <taxon>Portunidae</taxon>
        <taxon>Portuninae</taxon>
        <taxon>Portunus</taxon>
    </lineage>
</organism>
<protein>
    <submittedName>
        <fullName evidence="1">Uncharacterized protein</fullName>
    </submittedName>
</protein>
<evidence type="ECO:0000313" key="2">
    <source>
        <dbReference type="Proteomes" id="UP000324222"/>
    </source>
</evidence>
<dbReference type="AlphaFoldDB" id="A0A5B7JQK7"/>
<dbReference type="Proteomes" id="UP000324222">
    <property type="component" value="Unassembled WGS sequence"/>
</dbReference>
<comment type="caution">
    <text evidence="1">The sequence shown here is derived from an EMBL/GenBank/DDBJ whole genome shotgun (WGS) entry which is preliminary data.</text>
</comment>
<dbReference type="OrthoDB" id="6371610at2759"/>
<proteinExistence type="predicted"/>
<reference evidence="1 2" key="1">
    <citation type="submission" date="2019-05" db="EMBL/GenBank/DDBJ databases">
        <title>Another draft genome of Portunus trituberculatus and its Hox gene families provides insights of decapod evolution.</title>
        <authorList>
            <person name="Jeong J.-H."/>
            <person name="Song I."/>
            <person name="Kim S."/>
            <person name="Choi T."/>
            <person name="Kim D."/>
            <person name="Ryu S."/>
            <person name="Kim W."/>
        </authorList>
    </citation>
    <scope>NUCLEOTIDE SEQUENCE [LARGE SCALE GENOMIC DNA]</scope>
    <source>
        <tissue evidence="1">Muscle</tissue>
    </source>
</reference>
<name>A0A5B7JQK7_PORTR</name>